<feature type="domain" description="Nucleotide modification associated" evidence="1">
    <location>
        <begin position="2"/>
        <end position="249"/>
    </location>
</feature>
<accession>A0A844G019</accession>
<sequence length="268" mass="30489">MKFVLSRKGADSQFGGKPSPVLPDGTMLSLPIPEQNTAGVMFDSNRKFEDLALRGFSGLSGYYHLDPDIRKELYKSVPENWVPCFGQCDAAQTHLSNNEIGAGDVFLFFGLFQKVDEHFNYTGKPFHALWGYMQVDKVISDPEEIKEYSWHPHAQERYQDKSVTNNTLYVGSEFLSFGEGKLPGYGVFNWDDRLALTKKDSDCLTHWDYESIPWVNKESGQCNMTYHTAESSFCPEYFQSASRGQEFVITESATPVVEKRLLEILLKD</sequence>
<gene>
    <name evidence="2" type="ORF">FYJ85_04580</name>
</gene>
<dbReference type="Pfam" id="PF18754">
    <property type="entry name" value="Nmad3"/>
    <property type="match status" value="1"/>
</dbReference>
<name>A0A844G019_9BACT</name>
<evidence type="ECO:0000259" key="1">
    <source>
        <dbReference type="Pfam" id="PF18754"/>
    </source>
</evidence>
<proteinExistence type="predicted"/>
<evidence type="ECO:0000313" key="3">
    <source>
        <dbReference type="Proteomes" id="UP000435649"/>
    </source>
</evidence>
<organism evidence="2 3">
    <name type="scientific">Victivallis lenta</name>
    <dbReference type="NCBI Taxonomy" id="2606640"/>
    <lineage>
        <taxon>Bacteria</taxon>
        <taxon>Pseudomonadati</taxon>
        <taxon>Lentisphaerota</taxon>
        <taxon>Lentisphaeria</taxon>
        <taxon>Victivallales</taxon>
        <taxon>Victivallaceae</taxon>
        <taxon>Victivallis</taxon>
    </lineage>
</organism>
<dbReference type="AlphaFoldDB" id="A0A844G019"/>
<dbReference type="RefSeq" id="WP_154417126.1">
    <property type="nucleotide sequence ID" value="NZ_VUNS01000003.1"/>
</dbReference>
<protein>
    <recommendedName>
        <fullName evidence="1">Nucleotide modification associated domain-containing protein</fullName>
    </recommendedName>
</protein>
<evidence type="ECO:0000313" key="2">
    <source>
        <dbReference type="EMBL" id="MST96324.1"/>
    </source>
</evidence>
<dbReference type="InterPro" id="IPR041135">
    <property type="entry name" value="Nmad3"/>
</dbReference>
<keyword evidence="3" id="KW-1185">Reference proteome</keyword>
<dbReference type="EMBL" id="VUNS01000003">
    <property type="protein sequence ID" value="MST96324.1"/>
    <property type="molecule type" value="Genomic_DNA"/>
</dbReference>
<comment type="caution">
    <text evidence="2">The sequence shown here is derived from an EMBL/GenBank/DDBJ whole genome shotgun (WGS) entry which is preliminary data.</text>
</comment>
<reference evidence="2 3" key="1">
    <citation type="submission" date="2019-08" db="EMBL/GenBank/DDBJ databases">
        <title>In-depth cultivation of the pig gut microbiome towards novel bacterial diversity and tailored functional studies.</title>
        <authorList>
            <person name="Wylensek D."/>
            <person name="Hitch T.C.A."/>
            <person name="Clavel T."/>
        </authorList>
    </citation>
    <scope>NUCLEOTIDE SEQUENCE [LARGE SCALE GENOMIC DNA]</scope>
    <source>
        <strain evidence="2 3">BBE-744-WT-12</strain>
    </source>
</reference>
<dbReference type="Proteomes" id="UP000435649">
    <property type="component" value="Unassembled WGS sequence"/>
</dbReference>